<accession>A0ABR1DXR2</accession>
<gene>
    <name evidence="1" type="primary">Necator_chrV.g18683</name>
    <name evidence="1" type="ORF">RB195_013892</name>
</gene>
<evidence type="ECO:0000313" key="1">
    <source>
        <dbReference type="EMBL" id="KAK6755189.1"/>
    </source>
</evidence>
<evidence type="ECO:0000313" key="2">
    <source>
        <dbReference type="Proteomes" id="UP001303046"/>
    </source>
</evidence>
<protein>
    <submittedName>
        <fullName evidence="1">Uncharacterized protein</fullName>
    </submittedName>
</protein>
<keyword evidence="2" id="KW-1185">Reference proteome</keyword>
<organism evidence="1 2">
    <name type="scientific">Necator americanus</name>
    <name type="common">Human hookworm</name>
    <dbReference type="NCBI Taxonomy" id="51031"/>
    <lineage>
        <taxon>Eukaryota</taxon>
        <taxon>Metazoa</taxon>
        <taxon>Ecdysozoa</taxon>
        <taxon>Nematoda</taxon>
        <taxon>Chromadorea</taxon>
        <taxon>Rhabditida</taxon>
        <taxon>Rhabditina</taxon>
        <taxon>Rhabditomorpha</taxon>
        <taxon>Strongyloidea</taxon>
        <taxon>Ancylostomatidae</taxon>
        <taxon>Bunostominae</taxon>
        <taxon>Necator</taxon>
    </lineage>
</organism>
<dbReference type="EMBL" id="JAVFWL010000005">
    <property type="protein sequence ID" value="KAK6755189.1"/>
    <property type="molecule type" value="Genomic_DNA"/>
</dbReference>
<sequence length="358" mass="40078">MQDEHYHFQTKRLRTDSTCLGDTPSISHLFESTLTTEAANNKETINCLIGTLQRLRDGDENVPYISSNIDVLNTLATTAHCCTSTSLARENANQLVATSAANISNPHSMESRVPALQTVPCIFPQQKSISFPGVEIFNHLAWDSTSLQGFTFNQQVQQRQMQQPFTFSQICYDPNKTNLLNARTRVLNHAPDYSSSTSKNLTSQLITTGADSCYHGLKLDEVHRKQHIMGKTKSTHGNQTDSSLVANYLTMFNSQPQCAGVPVTSAVNGVPSSQMLAVRPLPRQRKQPHLHGSTSTMWFSKVQLLNNQHLEPVYEEDAKEQDTVIVDCSDRECNEWSIYSVPLPTQLHVRCHCFQNKP</sequence>
<dbReference type="Proteomes" id="UP001303046">
    <property type="component" value="Unassembled WGS sequence"/>
</dbReference>
<comment type="caution">
    <text evidence="1">The sequence shown here is derived from an EMBL/GenBank/DDBJ whole genome shotgun (WGS) entry which is preliminary data.</text>
</comment>
<reference evidence="1 2" key="1">
    <citation type="submission" date="2023-08" db="EMBL/GenBank/DDBJ databases">
        <title>A Necator americanus chromosomal reference genome.</title>
        <authorList>
            <person name="Ilik V."/>
            <person name="Petrzelkova K.J."/>
            <person name="Pardy F."/>
            <person name="Fuh T."/>
            <person name="Niatou-Singa F.S."/>
            <person name="Gouil Q."/>
            <person name="Baker L."/>
            <person name="Ritchie M.E."/>
            <person name="Jex A.R."/>
            <person name="Gazzola D."/>
            <person name="Li H."/>
            <person name="Toshio Fujiwara R."/>
            <person name="Zhan B."/>
            <person name="Aroian R.V."/>
            <person name="Pafco B."/>
            <person name="Schwarz E.M."/>
        </authorList>
    </citation>
    <scope>NUCLEOTIDE SEQUENCE [LARGE SCALE GENOMIC DNA]</scope>
    <source>
        <strain evidence="1 2">Aroian</strain>
        <tissue evidence="1">Whole animal</tissue>
    </source>
</reference>
<name>A0ABR1DXR2_NECAM</name>
<proteinExistence type="predicted"/>